<dbReference type="NCBIfam" id="NF002461">
    <property type="entry name" value="PRK01663.1"/>
    <property type="match status" value="1"/>
</dbReference>
<comment type="caution">
    <text evidence="9">The sequence shown here is derived from an EMBL/GenBank/DDBJ whole genome shotgun (WGS) entry which is preliminary data.</text>
</comment>
<dbReference type="PANTHER" id="PTHR42865:SF1">
    <property type="entry name" value="AEROBIC C4-DICARBOXYLATE TRANSPORT PROTEIN"/>
    <property type="match status" value="1"/>
</dbReference>
<dbReference type="PROSITE" id="PS00714">
    <property type="entry name" value="NA_DICARBOXYL_SYMP_2"/>
    <property type="match status" value="1"/>
</dbReference>
<dbReference type="GO" id="GO:0070778">
    <property type="term" value="P:L-aspartate transmembrane transport"/>
    <property type="evidence" value="ECO:0007669"/>
    <property type="project" value="TreeGrafter"/>
</dbReference>
<keyword evidence="2" id="KW-0813">Transport</keyword>
<evidence type="ECO:0000313" key="9">
    <source>
        <dbReference type="EMBL" id="PZR16173.1"/>
    </source>
</evidence>
<keyword evidence="5" id="KW-0769">Symport</keyword>
<dbReference type="Proteomes" id="UP000249061">
    <property type="component" value="Unassembled WGS sequence"/>
</dbReference>
<feature type="transmembrane region" description="Helical" evidence="8">
    <location>
        <begin position="183"/>
        <end position="208"/>
    </location>
</feature>
<evidence type="ECO:0000256" key="6">
    <source>
        <dbReference type="ARBA" id="ARBA00022989"/>
    </source>
</evidence>
<dbReference type="AlphaFoldDB" id="A0A2W5TS49"/>
<keyword evidence="6 8" id="KW-1133">Transmembrane helix</keyword>
<dbReference type="SUPFAM" id="SSF118215">
    <property type="entry name" value="Proton glutamate symport protein"/>
    <property type="match status" value="1"/>
</dbReference>
<evidence type="ECO:0000256" key="2">
    <source>
        <dbReference type="ARBA" id="ARBA00022448"/>
    </source>
</evidence>
<dbReference type="Gene3D" id="1.10.3860.10">
    <property type="entry name" value="Sodium:dicarboxylate symporter"/>
    <property type="match status" value="1"/>
</dbReference>
<feature type="transmembrane region" description="Helical" evidence="8">
    <location>
        <begin position="79"/>
        <end position="101"/>
    </location>
</feature>
<keyword evidence="7 8" id="KW-0472">Membrane</keyword>
<dbReference type="PRINTS" id="PR00173">
    <property type="entry name" value="EDTRNSPORT"/>
</dbReference>
<dbReference type="PANTHER" id="PTHR42865">
    <property type="entry name" value="PROTON/GLUTAMATE-ASPARTATE SYMPORTER"/>
    <property type="match status" value="1"/>
</dbReference>
<dbReference type="FunFam" id="1.10.3860.10:FF:000001">
    <property type="entry name" value="C4-dicarboxylate transport protein"/>
    <property type="match status" value="1"/>
</dbReference>
<evidence type="ECO:0000256" key="7">
    <source>
        <dbReference type="ARBA" id="ARBA00023136"/>
    </source>
</evidence>
<keyword evidence="3" id="KW-1003">Cell membrane</keyword>
<feature type="transmembrane region" description="Helical" evidence="8">
    <location>
        <begin position="228"/>
        <end position="252"/>
    </location>
</feature>
<gene>
    <name evidence="9" type="ORF">DI536_06790</name>
</gene>
<sequence>MAAPGRKGSTLYIQVLIAVALGIALGVVKPTWGQALEPVGAGFVKLIKMLIAPIVFTTVAVGIAGMGDLKKVGRVGAKALVWFEAMTTVALALGLLVVNLVGPGRGIHARVEALDTSKLDKTLSGPRPHGIIEHLQAIIPDSFVGAFTNADVLQVLLLAVLTGVAVAGLGERGQPIVHGLEKISSMFFALVGVVMRLAPIGAFGAMAFTIGKFGFETLGNLLQLILSFYATALLFVFGVLGLALRLVGLSIFKLVRHMKDELVLVLGTSSSESALPDLMTKLEKLGCGGPVVRLVVPTGYSFNLDGTCIYLTMASVFVAQALDQPFTLSEQLALLAVLLLTSKGAASVTGSGFVTLAATLQSVGTVPVAGLSLLIGIDRFMSEARALTNLVGNAVATIVVSKWEGALDLQKARDTLDRKAL</sequence>
<name>A0A2W5TS49_9BACT</name>
<dbReference type="EMBL" id="QFQP01000004">
    <property type="protein sequence ID" value="PZR16173.1"/>
    <property type="molecule type" value="Genomic_DNA"/>
</dbReference>
<dbReference type="GO" id="GO:0015138">
    <property type="term" value="F:fumarate transmembrane transporter activity"/>
    <property type="evidence" value="ECO:0007669"/>
    <property type="project" value="TreeGrafter"/>
</dbReference>
<dbReference type="InterPro" id="IPR001991">
    <property type="entry name" value="Na-dicarboxylate_symporter"/>
</dbReference>
<dbReference type="Pfam" id="PF00375">
    <property type="entry name" value="SDF"/>
    <property type="match status" value="1"/>
</dbReference>
<feature type="transmembrane region" description="Helical" evidence="8">
    <location>
        <begin position="50"/>
        <end position="67"/>
    </location>
</feature>
<proteinExistence type="predicted"/>
<dbReference type="GO" id="GO:0005886">
    <property type="term" value="C:plasma membrane"/>
    <property type="evidence" value="ECO:0007669"/>
    <property type="project" value="UniProtKB-SubCell"/>
</dbReference>
<accession>A0A2W5TS49</accession>
<organism evidence="9 10">
    <name type="scientific">Archangium gephyra</name>
    <dbReference type="NCBI Taxonomy" id="48"/>
    <lineage>
        <taxon>Bacteria</taxon>
        <taxon>Pseudomonadati</taxon>
        <taxon>Myxococcota</taxon>
        <taxon>Myxococcia</taxon>
        <taxon>Myxococcales</taxon>
        <taxon>Cystobacterineae</taxon>
        <taxon>Archangiaceae</taxon>
        <taxon>Archangium</taxon>
    </lineage>
</organism>
<evidence type="ECO:0000256" key="3">
    <source>
        <dbReference type="ARBA" id="ARBA00022475"/>
    </source>
</evidence>
<dbReference type="InterPro" id="IPR036458">
    <property type="entry name" value="Na:dicarbo_symporter_sf"/>
</dbReference>
<evidence type="ECO:0000256" key="8">
    <source>
        <dbReference type="SAM" id="Phobius"/>
    </source>
</evidence>
<dbReference type="GO" id="GO:0015141">
    <property type="term" value="F:succinate transmembrane transporter activity"/>
    <property type="evidence" value="ECO:0007669"/>
    <property type="project" value="TreeGrafter"/>
</dbReference>
<evidence type="ECO:0000256" key="1">
    <source>
        <dbReference type="ARBA" id="ARBA00004651"/>
    </source>
</evidence>
<evidence type="ECO:0000256" key="4">
    <source>
        <dbReference type="ARBA" id="ARBA00022692"/>
    </source>
</evidence>
<reference evidence="9 10" key="1">
    <citation type="submission" date="2017-08" db="EMBL/GenBank/DDBJ databases">
        <title>Infants hospitalized years apart are colonized by the same room-sourced microbial strains.</title>
        <authorList>
            <person name="Brooks B."/>
            <person name="Olm M.R."/>
            <person name="Firek B.A."/>
            <person name="Baker R."/>
            <person name="Thomas B.C."/>
            <person name="Morowitz M.J."/>
            <person name="Banfield J.F."/>
        </authorList>
    </citation>
    <scope>NUCLEOTIDE SEQUENCE [LARGE SCALE GENOMIC DNA]</scope>
    <source>
        <strain evidence="9">S2_003_000_R2_14</strain>
    </source>
</reference>
<dbReference type="GO" id="GO:0015366">
    <property type="term" value="F:malate:proton symporter activity"/>
    <property type="evidence" value="ECO:0007669"/>
    <property type="project" value="TreeGrafter"/>
</dbReference>
<evidence type="ECO:0000313" key="10">
    <source>
        <dbReference type="Proteomes" id="UP000249061"/>
    </source>
</evidence>
<evidence type="ECO:0000256" key="5">
    <source>
        <dbReference type="ARBA" id="ARBA00022847"/>
    </source>
</evidence>
<dbReference type="InterPro" id="IPR018107">
    <property type="entry name" value="Na-dicarboxylate_symporter_CS"/>
</dbReference>
<comment type="subcellular location">
    <subcellularLocation>
        <location evidence="1">Cell membrane</location>
        <topology evidence="1">Multi-pass membrane protein</topology>
    </subcellularLocation>
</comment>
<keyword evidence="4 8" id="KW-0812">Transmembrane</keyword>
<protein>
    <submittedName>
        <fullName evidence="9">C4-dicarboxylate transporter DctA</fullName>
    </submittedName>
</protein>